<proteinExistence type="predicted"/>
<protein>
    <submittedName>
        <fullName evidence="2">Heterokaryon incompatibility protein-domain-containing protein</fullName>
    </submittedName>
</protein>
<comment type="caution">
    <text evidence="2">The sequence shown here is derived from an EMBL/GenBank/DDBJ whole genome shotgun (WGS) entry which is preliminary data.</text>
</comment>
<dbReference type="PANTHER" id="PTHR24148">
    <property type="entry name" value="ANKYRIN REPEAT DOMAIN-CONTAINING PROTEIN 39 HOMOLOG-RELATED"/>
    <property type="match status" value="1"/>
</dbReference>
<accession>A0AAV9G7G3</accession>
<organism evidence="2 3">
    <name type="scientific">Podospora aff. communis PSN243</name>
    <dbReference type="NCBI Taxonomy" id="3040156"/>
    <lineage>
        <taxon>Eukaryota</taxon>
        <taxon>Fungi</taxon>
        <taxon>Dikarya</taxon>
        <taxon>Ascomycota</taxon>
        <taxon>Pezizomycotina</taxon>
        <taxon>Sordariomycetes</taxon>
        <taxon>Sordariomycetidae</taxon>
        <taxon>Sordariales</taxon>
        <taxon>Podosporaceae</taxon>
        <taxon>Podospora</taxon>
    </lineage>
</organism>
<dbReference type="AlphaFoldDB" id="A0AAV9G7G3"/>
<dbReference type="InterPro" id="IPR052895">
    <property type="entry name" value="HetReg/Transcr_Mod"/>
</dbReference>
<dbReference type="PANTHER" id="PTHR24148:SF64">
    <property type="entry name" value="HETEROKARYON INCOMPATIBILITY DOMAIN-CONTAINING PROTEIN"/>
    <property type="match status" value="1"/>
</dbReference>
<sequence>MPPKDELYQHTPLSKGRCIRLLKLYPSEQPKISIRCSLMEVQLEHVERGDHPYEAVSYVWGTNIRDYHVFCRGKKIPVTRNCRVVLKRLRHASEPRLIWIDAICIDQSSVLERNHQVALMGDVYKLAKSVLIWLGRGDDETHRLVRQARELAAVKREIEEQNEPSAVSNEQQVAENFKHLPFSKLPVKWFRRAWTFQELVLARDPLVLCGPESMHWDDFVLWRQYSEKQDHLTISGRQIQNLTKSALVTRRGYHNLMRERLLQDHEDPERMSPSDLRDRKIGVCDFLIFAAFQRQASDLKDRVYSLYALLSDLGINIPAPDYNKDLPTVYQELIVSMVEYTGSLKPLMVSPESSPSRSSYPGWPTWVLNPSHVIGMTFTPPRVGRQHPGFRPGFHVLHQPGRITLEGIAFDTVKEMGQMLEVPPLHEIRIAPAATRWVSYLQAAFWLNDAFGMVPPAQRCPNGELATLAMVKAIIGRLHNKHVERLLGTKPAFGGPTFSHTCPDEEAASQMEAFVSDVAKLLRDFMANPGNDGQPVSLAQAARAVANNQDHMAGIDLGNLDYIGKLCCYCMKMTPFVSENGYVGIATGDGYNVGQQIVLLYGSHFPFIVEPAGQEYRLVNPVYMEGISESVWPPTPGGEPPGTVELMTFI</sequence>
<keyword evidence="3" id="KW-1185">Reference proteome</keyword>
<reference evidence="2" key="1">
    <citation type="journal article" date="2023" name="Mol. Phylogenet. Evol.">
        <title>Genome-scale phylogeny and comparative genomics of the fungal order Sordariales.</title>
        <authorList>
            <person name="Hensen N."/>
            <person name="Bonometti L."/>
            <person name="Westerberg I."/>
            <person name="Brannstrom I.O."/>
            <person name="Guillou S."/>
            <person name="Cros-Aarteil S."/>
            <person name="Calhoun S."/>
            <person name="Haridas S."/>
            <person name="Kuo A."/>
            <person name="Mondo S."/>
            <person name="Pangilinan J."/>
            <person name="Riley R."/>
            <person name="LaButti K."/>
            <person name="Andreopoulos B."/>
            <person name="Lipzen A."/>
            <person name="Chen C."/>
            <person name="Yan M."/>
            <person name="Daum C."/>
            <person name="Ng V."/>
            <person name="Clum A."/>
            <person name="Steindorff A."/>
            <person name="Ohm R.A."/>
            <person name="Martin F."/>
            <person name="Silar P."/>
            <person name="Natvig D.O."/>
            <person name="Lalanne C."/>
            <person name="Gautier V."/>
            <person name="Ament-Velasquez S.L."/>
            <person name="Kruys A."/>
            <person name="Hutchinson M.I."/>
            <person name="Powell A.J."/>
            <person name="Barry K."/>
            <person name="Miller A.N."/>
            <person name="Grigoriev I.V."/>
            <person name="Debuchy R."/>
            <person name="Gladieux P."/>
            <person name="Hiltunen Thoren M."/>
            <person name="Johannesson H."/>
        </authorList>
    </citation>
    <scope>NUCLEOTIDE SEQUENCE</scope>
    <source>
        <strain evidence="2">PSN243</strain>
    </source>
</reference>
<evidence type="ECO:0000259" key="1">
    <source>
        <dbReference type="Pfam" id="PF06985"/>
    </source>
</evidence>
<evidence type="ECO:0000313" key="2">
    <source>
        <dbReference type="EMBL" id="KAK4444739.1"/>
    </source>
</evidence>
<feature type="domain" description="Heterokaryon incompatibility" evidence="1">
    <location>
        <begin position="53"/>
        <end position="198"/>
    </location>
</feature>
<dbReference type="InterPro" id="IPR010730">
    <property type="entry name" value="HET"/>
</dbReference>
<reference evidence="2" key="2">
    <citation type="submission" date="2023-05" db="EMBL/GenBank/DDBJ databases">
        <authorList>
            <consortium name="Lawrence Berkeley National Laboratory"/>
            <person name="Steindorff A."/>
            <person name="Hensen N."/>
            <person name="Bonometti L."/>
            <person name="Westerberg I."/>
            <person name="Brannstrom I.O."/>
            <person name="Guillou S."/>
            <person name="Cros-Aarteil S."/>
            <person name="Calhoun S."/>
            <person name="Haridas S."/>
            <person name="Kuo A."/>
            <person name="Mondo S."/>
            <person name="Pangilinan J."/>
            <person name="Riley R."/>
            <person name="Labutti K."/>
            <person name="Andreopoulos B."/>
            <person name="Lipzen A."/>
            <person name="Chen C."/>
            <person name="Yanf M."/>
            <person name="Daum C."/>
            <person name="Ng V."/>
            <person name="Clum A."/>
            <person name="Ohm R."/>
            <person name="Martin F."/>
            <person name="Silar P."/>
            <person name="Natvig D."/>
            <person name="Lalanne C."/>
            <person name="Gautier V."/>
            <person name="Ament-Velasquez S.L."/>
            <person name="Kruys A."/>
            <person name="Hutchinson M.I."/>
            <person name="Powell A.J."/>
            <person name="Barry K."/>
            <person name="Miller A.N."/>
            <person name="Grigoriev I.V."/>
            <person name="Debuchy R."/>
            <person name="Gladieux P."/>
            <person name="Thoren M.H."/>
            <person name="Johannesson H."/>
        </authorList>
    </citation>
    <scope>NUCLEOTIDE SEQUENCE</scope>
    <source>
        <strain evidence="2">PSN243</strain>
    </source>
</reference>
<dbReference type="Pfam" id="PF06985">
    <property type="entry name" value="HET"/>
    <property type="match status" value="1"/>
</dbReference>
<dbReference type="Proteomes" id="UP001321760">
    <property type="component" value="Unassembled WGS sequence"/>
</dbReference>
<name>A0AAV9G7G3_9PEZI</name>
<evidence type="ECO:0000313" key="3">
    <source>
        <dbReference type="Proteomes" id="UP001321760"/>
    </source>
</evidence>
<gene>
    <name evidence="2" type="ORF">QBC34DRAFT_180003</name>
</gene>
<dbReference type="EMBL" id="MU865973">
    <property type="protein sequence ID" value="KAK4444739.1"/>
    <property type="molecule type" value="Genomic_DNA"/>
</dbReference>